<dbReference type="AlphaFoldDB" id="A0A7W6HXP7"/>
<comment type="caution">
    <text evidence="1">The sequence shown here is derived from an EMBL/GenBank/DDBJ whole genome shotgun (WGS) entry which is preliminary data.</text>
</comment>
<evidence type="ECO:0000313" key="2">
    <source>
        <dbReference type="Proteomes" id="UP000546007"/>
    </source>
</evidence>
<dbReference type="EMBL" id="JACIES010000007">
    <property type="protein sequence ID" value="MBB4026918.1"/>
    <property type="molecule type" value="Genomic_DNA"/>
</dbReference>
<proteinExistence type="predicted"/>
<keyword evidence="2" id="KW-1185">Reference proteome</keyword>
<organism evidence="1 2">
    <name type="scientific">Butyricimonas faecihominis</name>
    <dbReference type="NCBI Taxonomy" id="1472416"/>
    <lineage>
        <taxon>Bacteria</taxon>
        <taxon>Pseudomonadati</taxon>
        <taxon>Bacteroidota</taxon>
        <taxon>Bacteroidia</taxon>
        <taxon>Bacteroidales</taxon>
        <taxon>Odoribacteraceae</taxon>
        <taxon>Butyricimonas</taxon>
    </lineage>
</organism>
<sequence length="208" mass="24210">MNSFIQFLLVISFICYDGIDPSPQKKLTKKQKGIIESLVSFADSLNGKTKSSSIILTKIATLKNDNVEFMPFYHLDIDKFYKDPTPENLLLSLYQPDTLAMLLLREKADTSYLLIVQKQNSHWIPNILMQDFGKNIQNVKDKIPDIKNADFKIFQFEHLYFYSYINKKEQIYEDMRGNILTPKMMCNKLFTIIDAIKEAAEKGEILYL</sequence>
<dbReference type="Proteomes" id="UP000546007">
    <property type="component" value="Unassembled WGS sequence"/>
</dbReference>
<name>A0A7W6HXP7_9BACT</name>
<accession>A0A7W6HXP7</accession>
<protein>
    <submittedName>
        <fullName evidence="1">Uncharacterized protein</fullName>
    </submittedName>
</protein>
<dbReference type="OrthoDB" id="1094820at2"/>
<dbReference type="GeneID" id="93102275"/>
<evidence type="ECO:0000313" key="1">
    <source>
        <dbReference type="EMBL" id="MBB4026918.1"/>
    </source>
</evidence>
<dbReference type="RefSeq" id="WP_124317530.1">
    <property type="nucleotide sequence ID" value="NZ_AP028155.1"/>
</dbReference>
<gene>
    <name evidence="1" type="ORF">GGR14_002721</name>
</gene>
<reference evidence="1 2" key="1">
    <citation type="submission" date="2020-08" db="EMBL/GenBank/DDBJ databases">
        <title>Genomic Encyclopedia of Type Strains, Phase IV (KMG-IV): sequencing the most valuable type-strain genomes for metagenomic binning, comparative biology and taxonomic classification.</title>
        <authorList>
            <person name="Goeker M."/>
        </authorList>
    </citation>
    <scope>NUCLEOTIDE SEQUENCE [LARGE SCALE GENOMIC DNA]</scope>
    <source>
        <strain evidence="1 2">DSM 105721</strain>
    </source>
</reference>